<name>A0A510E1I4_9CREN</name>
<dbReference type="RefSeq" id="WP_149564745.1">
    <property type="nucleotide sequence ID" value="NZ_AP018930.1"/>
</dbReference>
<dbReference type="GO" id="GO:0051287">
    <property type="term" value="F:NAD binding"/>
    <property type="evidence" value="ECO:0007669"/>
    <property type="project" value="InterPro"/>
</dbReference>
<reference evidence="4" key="1">
    <citation type="submission" date="2018-09" db="EMBL/GenBank/DDBJ databases">
        <title>Complete Genome Sequencing of Sulfolobus sp. JCM 16834.</title>
        <authorList>
            <person name="Kato S."/>
            <person name="Itoh T."/>
            <person name="Ohkuma M."/>
        </authorList>
    </citation>
    <scope>NUCLEOTIDE SEQUENCE [LARGE SCALE GENOMIC DNA]</scope>
    <source>
        <strain evidence="4">IC-007</strain>
    </source>
</reference>
<keyword evidence="1" id="KW-0560">Oxidoreductase</keyword>
<dbReference type="GO" id="GO:0048038">
    <property type="term" value="F:quinone binding"/>
    <property type="evidence" value="ECO:0007669"/>
    <property type="project" value="InterPro"/>
</dbReference>
<dbReference type="GeneID" id="41717253"/>
<dbReference type="AlphaFoldDB" id="A0A510E1I4"/>
<dbReference type="EMBL" id="AP018930">
    <property type="protein sequence ID" value="BBG26343.1"/>
    <property type="molecule type" value="Genomic_DNA"/>
</dbReference>
<dbReference type="InterPro" id="IPR029014">
    <property type="entry name" value="NiFe-Hase_large"/>
</dbReference>
<dbReference type="Proteomes" id="UP000325030">
    <property type="component" value="Chromosome"/>
</dbReference>
<sequence length="376" mass="43046">MRFIGKLGTTCIYDSTHTEECPDFDFHAGSSGGYGEFAFVYGPSAGGLVESVQFRIRTSGEQILEIYANPYFKTRRFKLSGKVEDVTLEVERVNAMFSASHTLSFLLGVEKSMDVSPDYETQLGRIVELELERVRNHLYVLHKLVETGALGVASYQLQAMQETTNRVIGEACGHRYFFGVNSLNHVECDFQRVDLRYLEGFKSFFNDLLENRILIDRFQNNGRIDQDWLIGPAARASGRKYDARYDSDSLPYKDLGFTPLTERSPDTFGRFLVRVEEVMQSVDLIQEAVKRWRRNERKEIKMRDSGEAESRVESPSGDMVYRVRIDDAKVDVSFLPPSKANLIFLLKSVIGTIFTDFPFNWESFGIWISEIGVEKR</sequence>
<protein>
    <submittedName>
        <fullName evidence="3">Membrane-bound hydrogenase subunit alpha</fullName>
    </submittedName>
</protein>
<dbReference type="InterPro" id="IPR001135">
    <property type="entry name" value="NADH_Q_OxRdtase_suD"/>
</dbReference>
<dbReference type="InterPro" id="IPR052197">
    <property type="entry name" value="ComplexI_49kDa-like"/>
</dbReference>
<evidence type="ECO:0000313" key="4">
    <source>
        <dbReference type="Proteomes" id="UP000325030"/>
    </source>
</evidence>
<organism evidence="3 4">
    <name type="scientific">Sulfuracidifex tepidarius</name>
    <dbReference type="NCBI Taxonomy" id="1294262"/>
    <lineage>
        <taxon>Archaea</taxon>
        <taxon>Thermoproteota</taxon>
        <taxon>Thermoprotei</taxon>
        <taxon>Sulfolobales</taxon>
        <taxon>Sulfolobaceae</taxon>
        <taxon>Sulfuracidifex</taxon>
    </lineage>
</organism>
<evidence type="ECO:0000313" key="3">
    <source>
        <dbReference type="EMBL" id="BBG26343.1"/>
    </source>
</evidence>
<dbReference type="PANTHER" id="PTHR43485:SF1">
    <property type="entry name" value="FORMATE HYDROGENLYASE SUBUNIT 5-RELATED"/>
    <property type="match status" value="1"/>
</dbReference>
<dbReference type="Pfam" id="PF00346">
    <property type="entry name" value="Complex1_49kDa"/>
    <property type="match status" value="1"/>
</dbReference>
<proteinExistence type="predicted"/>
<evidence type="ECO:0000259" key="2">
    <source>
        <dbReference type="Pfam" id="PF00346"/>
    </source>
</evidence>
<feature type="domain" description="NADH-quinone oxidoreductase subunit D" evidence="2">
    <location>
        <begin position="202"/>
        <end position="296"/>
    </location>
</feature>
<dbReference type="GO" id="GO:0016651">
    <property type="term" value="F:oxidoreductase activity, acting on NAD(P)H"/>
    <property type="evidence" value="ECO:0007669"/>
    <property type="project" value="InterPro"/>
</dbReference>
<dbReference type="Gene3D" id="1.10.645.10">
    <property type="entry name" value="Cytochrome-c3 Hydrogenase, chain B"/>
    <property type="match status" value="1"/>
</dbReference>
<dbReference type="PANTHER" id="PTHR43485">
    <property type="entry name" value="HYDROGENASE-4 COMPONENT G"/>
    <property type="match status" value="1"/>
</dbReference>
<gene>
    <name evidence="3" type="ORF">IC007_0851</name>
</gene>
<accession>A0A510E1I4</accession>
<evidence type="ECO:0000256" key="1">
    <source>
        <dbReference type="ARBA" id="ARBA00023002"/>
    </source>
</evidence>
<dbReference type="SUPFAM" id="SSF56762">
    <property type="entry name" value="HydB/Nqo4-like"/>
    <property type="match status" value="1"/>
</dbReference>